<evidence type="ECO:0000256" key="2">
    <source>
        <dbReference type="SAM" id="Phobius"/>
    </source>
</evidence>
<evidence type="ECO:0000256" key="1">
    <source>
        <dbReference type="SAM" id="MobiDB-lite"/>
    </source>
</evidence>
<gene>
    <name evidence="4" type="ORF">CAL24_07520</name>
</gene>
<evidence type="ECO:0000313" key="4">
    <source>
        <dbReference type="EMBL" id="OZI79761.1"/>
    </source>
</evidence>
<keyword evidence="5" id="KW-1185">Reference proteome</keyword>
<feature type="transmembrane region" description="Helical" evidence="2">
    <location>
        <begin position="165"/>
        <end position="185"/>
    </location>
</feature>
<evidence type="ECO:0000259" key="3">
    <source>
        <dbReference type="Pfam" id="PF07811"/>
    </source>
</evidence>
<evidence type="ECO:0000313" key="5">
    <source>
        <dbReference type="Proteomes" id="UP000215633"/>
    </source>
</evidence>
<accession>A0A261W143</accession>
<reference evidence="5" key="1">
    <citation type="submission" date="2017-05" db="EMBL/GenBank/DDBJ databases">
        <title>Complete and WGS of Bordetella genogroups.</title>
        <authorList>
            <person name="Spilker T."/>
            <person name="Lipuma J."/>
        </authorList>
    </citation>
    <scope>NUCLEOTIDE SEQUENCE [LARGE SCALE GENOMIC DNA]</scope>
    <source>
        <strain evidence="5">AU8256</strain>
    </source>
</reference>
<protein>
    <recommendedName>
        <fullName evidence="3">TadE-like domain-containing protein</fullName>
    </recommendedName>
</protein>
<keyword evidence="2" id="KW-0472">Membrane</keyword>
<feature type="domain" description="TadE-like" evidence="3">
    <location>
        <begin position="159"/>
        <end position="201"/>
    </location>
</feature>
<proteinExistence type="predicted"/>
<dbReference type="EMBL" id="NEVT01000003">
    <property type="protein sequence ID" value="OZI79761.1"/>
    <property type="molecule type" value="Genomic_DNA"/>
</dbReference>
<dbReference type="AlphaFoldDB" id="A0A261W143"/>
<feature type="region of interest" description="Disordered" evidence="1">
    <location>
        <begin position="94"/>
        <end position="145"/>
    </location>
</feature>
<comment type="caution">
    <text evidence="4">The sequence shown here is derived from an EMBL/GenBank/DDBJ whole genome shotgun (WGS) entry which is preliminary data.</text>
</comment>
<dbReference type="InterPro" id="IPR012495">
    <property type="entry name" value="TadE-like_dom"/>
</dbReference>
<keyword evidence="2" id="KW-0812">Transmembrane</keyword>
<dbReference type="Proteomes" id="UP000215633">
    <property type="component" value="Unassembled WGS sequence"/>
</dbReference>
<organism evidence="4 5">
    <name type="scientific">Bordetella genomosp. 2</name>
    <dbReference type="NCBI Taxonomy" id="1983456"/>
    <lineage>
        <taxon>Bacteria</taxon>
        <taxon>Pseudomonadati</taxon>
        <taxon>Pseudomonadota</taxon>
        <taxon>Betaproteobacteria</taxon>
        <taxon>Burkholderiales</taxon>
        <taxon>Alcaligenaceae</taxon>
        <taxon>Bordetella</taxon>
    </lineage>
</organism>
<keyword evidence="2" id="KW-1133">Transmembrane helix</keyword>
<dbReference type="Pfam" id="PF07811">
    <property type="entry name" value="TadE"/>
    <property type="match status" value="1"/>
</dbReference>
<feature type="compositionally biased region" description="Gly residues" evidence="1">
    <location>
        <begin position="106"/>
        <end position="115"/>
    </location>
</feature>
<sequence length="315" mass="32219">MRVKHGTVRRGSVVVAAIHVLEPGAGPWRPAPPQGAQQARRERTLRRAAVGGRRCLRRRLALSAAVAWLAGCRGRLPDGGAILPALAASLDGGGRCQGHRHPRAGDGPGAPGAGAGARQPGGRRARAAVSGRGAPPEAAGPAAPSALRRLYGPGRTQRGVYSLEFGLVFLVFFMILYAIITYGLVFTAQQSLNLAAQDGARKALQWQTGEAHMLARANAARDAALDRAGWIAAMSAAPLRVAVCGSAGALSAAGGGACGGAVLAADQLEVRISYAYANHPLVPALPWIGAAMVPDELSARATVRLGLLQSAGSAT</sequence>
<name>A0A261W143_9BORD</name>
<feature type="compositionally biased region" description="Low complexity" evidence="1">
    <location>
        <begin position="127"/>
        <end position="145"/>
    </location>
</feature>